<reference evidence="7" key="1">
    <citation type="submission" date="2022-11" db="UniProtKB">
        <authorList>
            <consortium name="WormBaseParasite"/>
        </authorList>
    </citation>
    <scope>IDENTIFICATION</scope>
</reference>
<dbReference type="GO" id="GO:0006508">
    <property type="term" value="P:proteolysis"/>
    <property type="evidence" value="ECO:0007669"/>
    <property type="project" value="UniProtKB-KW"/>
</dbReference>
<dbReference type="PANTHER" id="PTHR12606:SF141">
    <property type="entry name" value="GH15225P-RELATED"/>
    <property type="match status" value="1"/>
</dbReference>
<dbReference type="Pfam" id="PF02902">
    <property type="entry name" value="Peptidase_C48"/>
    <property type="match status" value="1"/>
</dbReference>
<evidence type="ECO:0000256" key="1">
    <source>
        <dbReference type="ARBA" id="ARBA00005234"/>
    </source>
</evidence>
<evidence type="ECO:0000259" key="5">
    <source>
        <dbReference type="PROSITE" id="PS50600"/>
    </source>
</evidence>
<keyword evidence="3" id="KW-0378">Hydrolase</keyword>
<evidence type="ECO:0000313" key="7">
    <source>
        <dbReference type="WBParaSite" id="jg2982.1"/>
    </source>
</evidence>
<dbReference type="WBParaSite" id="jg2982.1">
    <property type="protein sequence ID" value="jg2982.1"/>
    <property type="gene ID" value="jg2982"/>
</dbReference>
<evidence type="ECO:0000256" key="4">
    <source>
        <dbReference type="ARBA" id="ARBA00022807"/>
    </source>
</evidence>
<evidence type="ECO:0000256" key="3">
    <source>
        <dbReference type="ARBA" id="ARBA00022801"/>
    </source>
</evidence>
<keyword evidence="2" id="KW-0645">Protease</keyword>
<organism evidence="6 7">
    <name type="scientific">Ditylenchus dipsaci</name>
    <dbReference type="NCBI Taxonomy" id="166011"/>
    <lineage>
        <taxon>Eukaryota</taxon>
        <taxon>Metazoa</taxon>
        <taxon>Ecdysozoa</taxon>
        <taxon>Nematoda</taxon>
        <taxon>Chromadorea</taxon>
        <taxon>Rhabditida</taxon>
        <taxon>Tylenchina</taxon>
        <taxon>Tylenchomorpha</taxon>
        <taxon>Sphaerularioidea</taxon>
        <taxon>Anguinidae</taxon>
        <taxon>Anguininae</taxon>
        <taxon>Ditylenchus</taxon>
    </lineage>
</organism>
<keyword evidence="6" id="KW-1185">Reference proteome</keyword>
<dbReference type="PANTHER" id="PTHR12606">
    <property type="entry name" value="SENTRIN/SUMO-SPECIFIC PROTEASE"/>
    <property type="match status" value="1"/>
</dbReference>
<dbReference type="SUPFAM" id="SSF54001">
    <property type="entry name" value="Cysteine proteinases"/>
    <property type="match status" value="1"/>
</dbReference>
<evidence type="ECO:0000256" key="2">
    <source>
        <dbReference type="ARBA" id="ARBA00022670"/>
    </source>
</evidence>
<protein>
    <submittedName>
        <fullName evidence="7">Ubiquitin-like protease family profile domain-containing protein</fullName>
    </submittedName>
</protein>
<dbReference type="AlphaFoldDB" id="A0A915E7U7"/>
<dbReference type="GO" id="GO:0016926">
    <property type="term" value="P:protein desumoylation"/>
    <property type="evidence" value="ECO:0007669"/>
    <property type="project" value="TreeGrafter"/>
</dbReference>
<dbReference type="InterPro" id="IPR003653">
    <property type="entry name" value="Peptidase_C48_C"/>
</dbReference>
<dbReference type="PROSITE" id="PS50600">
    <property type="entry name" value="ULP_PROTEASE"/>
    <property type="match status" value="1"/>
</dbReference>
<proteinExistence type="inferred from homology"/>
<dbReference type="InterPro" id="IPR038765">
    <property type="entry name" value="Papain-like_cys_pep_sf"/>
</dbReference>
<accession>A0A915E7U7</accession>
<dbReference type="GO" id="GO:0016929">
    <property type="term" value="F:deSUMOylase activity"/>
    <property type="evidence" value="ECO:0007669"/>
    <property type="project" value="TreeGrafter"/>
</dbReference>
<dbReference type="GO" id="GO:0005634">
    <property type="term" value="C:nucleus"/>
    <property type="evidence" value="ECO:0007669"/>
    <property type="project" value="TreeGrafter"/>
</dbReference>
<keyword evidence="4" id="KW-0788">Thiol protease</keyword>
<evidence type="ECO:0000313" key="6">
    <source>
        <dbReference type="Proteomes" id="UP000887574"/>
    </source>
</evidence>
<dbReference type="Proteomes" id="UP000887574">
    <property type="component" value="Unplaced"/>
</dbReference>
<dbReference type="Gene3D" id="1.10.418.20">
    <property type="match status" value="1"/>
</dbReference>
<name>A0A915E7U7_9BILA</name>
<feature type="domain" description="Ubiquitin-like protease family profile" evidence="5">
    <location>
        <begin position="1"/>
        <end position="134"/>
    </location>
</feature>
<comment type="similarity">
    <text evidence="1">Belongs to the peptidase C48 family.</text>
</comment>
<sequence>MGSFWVSLIARRIAGLASEEGLSVSTGRKCADILEESDASWGFVDEFKEDMIDGTIEDEAMDVNELKIEVITLDETSKLLGRTRDEKRYAADDPLSGLTVVDLSNWLCFCPKDIPEQKNGFDCGVFICKFAECVSRGGQFDFTQQQMAGIRKEMAKEILGGELNIYLRPEEAAAQLELLPMCPQQTGQLKITLHQTPSTCFPLRKMSVLTTAHVRNLPRHQVARIMNSGMSIINQIRSALDPVSGRSLVQLLIGGLSVEELRSLSAEDLLALPRDVSRDGCQKKELRLKSSLSAGSYPHLEAVHLLAGTTHGYRRRTV</sequence>